<keyword evidence="6 11" id="KW-0808">Transferase</keyword>
<evidence type="ECO:0000313" key="12">
    <source>
        <dbReference type="EMBL" id="HIW91363.1"/>
    </source>
</evidence>
<dbReference type="InterPro" id="IPR011004">
    <property type="entry name" value="Trimer_LpxA-like_sf"/>
</dbReference>
<dbReference type="Gene3D" id="1.10.3130.10">
    <property type="entry name" value="serine acetyltransferase, domain 1"/>
    <property type="match status" value="1"/>
</dbReference>
<evidence type="ECO:0000313" key="13">
    <source>
        <dbReference type="Proteomes" id="UP000824190"/>
    </source>
</evidence>
<dbReference type="PROSITE" id="PS00101">
    <property type="entry name" value="HEXAPEP_TRANSFERASES"/>
    <property type="match status" value="1"/>
</dbReference>
<dbReference type="Proteomes" id="UP000824190">
    <property type="component" value="Unassembled WGS sequence"/>
</dbReference>
<comment type="pathway">
    <text evidence="1">Amino-acid biosynthesis; L-cysteine biosynthesis; L-cysteine from L-serine: step 1/2.</text>
</comment>
<reference evidence="12" key="2">
    <citation type="submission" date="2021-04" db="EMBL/GenBank/DDBJ databases">
        <authorList>
            <person name="Gilroy R."/>
        </authorList>
    </citation>
    <scope>NUCLEOTIDE SEQUENCE</scope>
    <source>
        <strain evidence="12">CHK32-1732</strain>
    </source>
</reference>
<evidence type="ECO:0000256" key="11">
    <source>
        <dbReference type="PIRNR" id="PIRNR000441"/>
    </source>
</evidence>
<sequence>MMKYIAAIKDDIRRIRDYDPSMTSDLQVLLTSAGAHAVWAYRLSHRAWQRNHRLTAQVIRYIARMTTGVELHPASTIGTGLVIDHGTGIVVGDTAVIGDHVVLHHQVTLGGRSNQPGKRHPTLGDRVFVGAGAMILGDIFVGDDSRIGAASIVLESVPPSSTVVGNPARVVRRGGSS</sequence>
<protein>
    <recommendedName>
        <fullName evidence="4 11">Serine acetyltransferase</fullName>
        <ecNumber evidence="3 11">2.3.1.30</ecNumber>
    </recommendedName>
</protein>
<evidence type="ECO:0000256" key="9">
    <source>
        <dbReference type="ARBA" id="ARBA00023315"/>
    </source>
</evidence>
<keyword evidence="7" id="KW-0677">Repeat</keyword>
<keyword evidence="5" id="KW-0028">Amino-acid biosynthesis</keyword>
<name>A0A9D1UL51_9CORY</name>
<dbReference type="AlphaFoldDB" id="A0A9D1UL51"/>
<evidence type="ECO:0000256" key="3">
    <source>
        <dbReference type="ARBA" id="ARBA00013266"/>
    </source>
</evidence>
<organism evidence="12 13">
    <name type="scientific">Candidatus Corynebacterium avicola</name>
    <dbReference type="NCBI Taxonomy" id="2838527"/>
    <lineage>
        <taxon>Bacteria</taxon>
        <taxon>Bacillati</taxon>
        <taxon>Actinomycetota</taxon>
        <taxon>Actinomycetes</taxon>
        <taxon>Mycobacteriales</taxon>
        <taxon>Corynebacteriaceae</taxon>
        <taxon>Corynebacterium</taxon>
    </lineage>
</organism>
<dbReference type="InterPro" id="IPR053376">
    <property type="entry name" value="Serine_acetyltransferase"/>
</dbReference>
<evidence type="ECO:0000256" key="7">
    <source>
        <dbReference type="ARBA" id="ARBA00022737"/>
    </source>
</evidence>
<dbReference type="InterPro" id="IPR018357">
    <property type="entry name" value="Hexapep_transf_CS"/>
</dbReference>
<evidence type="ECO:0000256" key="5">
    <source>
        <dbReference type="ARBA" id="ARBA00022605"/>
    </source>
</evidence>
<dbReference type="Gene3D" id="2.160.10.10">
    <property type="entry name" value="Hexapeptide repeat proteins"/>
    <property type="match status" value="1"/>
</dbReference>
<keyword evidence="8" id="KW-0198">Cysteine biosynthesis</keyword>
<dbReference type="InterPro" id="IPR045304">
    <property type="entry name" value="LbH_SAT"/>
</dbReference>
<evidence type="ECO:0000256" key="4">
    <source>
        <dbReference type="ARBA" id="ARBA00018522"/>
    </source>
</evidence>
<dbReference type="NCBIfam" id="NF041874">
    <property type="entry name" value="EPS_EpsC"/>
    <property type="match status" value="1"/>
</dbReference>
<evidence type="ECO:0000256" key="8">
    <source>
        <dbReference type="ARBA" id="ARBA00023192"/>
    </source>
</evidence>
<dbReference type="GO" id="GO:0005737">
    <property type="term" value="C:cytoplasm"/>
    <property type="evidence" value="ECO:0007669"/>
    <property type="project" value="InterPro"/>
</dbReference>
<dbReference type="CDD" id="cd03354">
    <property type="entry name" value="LbH_SAT"/>
    <property type="match status" value="1"/>
</dbReference>
<dbReference type="InterPro" id="IPR042122">
    <property type="entry name" value="Ser_AcTrfase_N_sf"/>
</dbReference>
<evidence type="ECO:0000256" key="1">
    <source>
        <dbReference type="ARBA" id="ARBA00004876"/>
    </source>
</evidence>
<proteinExistence type="inferred from homology"/>
<dbReference type="SUPFAM" id="SSF51161">
    <property type="entry name" value="Trimeric LpxA-like enzymes"/>
    <property type="match status" value="1"/>
</dbReference>
<accession>A0A9D1UL51</accession>
<dbReference type="FunFam" id="2.160.10.10:FF:000007">
    <property type="entry name" value="Serine acetyltransferase"/>
    <property type="match status" value="1"/>
</dbReference>
<keyword evidence="9 11" id="KW-0012">Acyltransferase</keyword>
<dbReference type="InterPro" id="IPR005881">
    <property type="entry name" value="Ser_O-AcTrfase"/>
</dbReference>
<comment type="caution">
    <text evidence="12">The sequence shown here is derived from an EMBL/GenBank/DDBJ whole genome shotgun (WGS) entry which is preliminary data.</text>
</comment>
<dbReference type="GO" id="GO:0009001">
    <property type="term" value="F:serine O-acetyltransferase activity"/>
    <property type="evidence" value="ECO:0007669"/>
    <property type="project" value="UniProtKB-EC"/>
</dbReference>
<reference evidence="12" key="1">
    <citation type="journal article" date="2021" name="PeerJ">
        <title>Extensive microbial diversity within the chicken gut microbiome revealed by metagenomics and culture.</title>
        <authorList>
            <person name="Gilroy R."/>
            <person name="Ravi A."/>
            <person name="Getino M."/>
            <person name="Pursley I."/>
            <person name="Horton D.L."/>
            <person name="Alikhan N.F."/>
            <person name="Baker D."/>
            <person name="Gharbi K."/>
            <person name="Hall N."/>
            <person name="Watson M."/>
            <person name="Adriaenssens E.M."/>
            <person name="Foster-Nyarko E."/>
            <person name="Jarju S."/>
            <person name="Secka A."/>
            <person name="Antonio M."/>
            <person name="Oren A."/>
            <person name="Chaudhuri R.R."/>
            <person name="La Ragione R."/>
            <person name="Hildebrand F."/>
            <person name="Pallen M.J."/>
        </authorList>
    </citation>
    <scope>NUCLEOTIDE SEQUENCE</scope>
    <source>
        <strain evidence="12">CHK32-1732</strain>
    </source>
</reference>
<evidence type="ECO:0000256" key="2">
    <source>
        <dbReference type="ARBA" id="ARBA00007274"/>
    </source>
</evidence>
<dbReference type="EC" id="2.3.1.30" evidence="3 11"/>
<gene>
    <name evidence="12" type="ORF">H9870_06865</name>
</gene>
<comment type="catalytic activity">
    <reaction evidence="10 11">
        <text>L-serine + acetyl-CoA = O-acetyl-L-serine + CoA</text>
        <dbReference type="Rhea" id="RHEA:24560"/>
        <dbReference type="ChEBI" id="CHEBI:33384"/>
        <dbReference type="ChEBI" id="CHEBI:57287"/>
        <dbReference type="ChEBI" id="CHEBI:57288"/>
        <dbReference type="ChEBI" id="CHEBI:58340"/>
        <dbReference type="EC" id="2.3.1.30"/>
    </reaction>
</comment>
<dbReference type="PANTHER" id="PTHR42811">
    <property type="entry name" value="SERINE ACETYLTRANSFERASE"/>
    <property type="match status" value="1"/>
</dbReference>
<evidence type="ECO:0000256" key="10">
    <source>
        <dbReference type="ARBA" id="ARBA00049486"/>
    </source>
</evidence>
<evidence type="ECO:0000256" key="6">
    <source>
        <dbReference type="ARBA" id="ARBA00022679"/>
    </source>
</evidence>
<dbReference type="PIRSF" id="PIRSF000441">
    <property type="entry name" value="CysE"/>
    <property type="match status" value="1"/>
</dbReference>
<dbReference type="GO" id="GO:0006535">
    <property type="term" value="P:cysteine biosynthetic process from serine"/>
    <property type="evidence" value="ECO:0007669"/>
    <property type="project" value="InterPro"/>
</dbReference>
<dbReference type="EMBL" id="DXGC01000065">
    <property type="protein sequence ID" value="HIW91363.1"/>
    <property type="molecule type" value="Genomic_DNA"/>
</dbReference>
<comment type="similarity">
    <text evidence="2 11">Belongs to the transferase hexapeptide repeat family.</text>
</comment>